<dbReference type="PANTHER" id="PTHR18870:SF9">
    <property type="entry name" value="PROTEIN TAG-278-RELATED"/>
    <property type="match status" value="1"/>
</dbReference>
<comment type="caution">
    <text evidence="4">The sequence shown here is derived from an EMBL/GenBank/DDBJ whole genome shotgun (WGS) entry which is preliminary data.</text>
</comment>
<reference evidence="4 5" key="1">
    <citation type="journal article" date="2023" name="Commun. Biol.">
        <title>Reorganization of the ancestral sex-determining regions during the evolution of trioecy in Pleodorina starrii.</title>
        <authorList>
            <person name="Takahashi K."/>
            <person name="Suzuki S."/>
            <person name="Kawai-Toyooka H."/>
            <person name="Yamamoto K."/>
            <person name="Hamaji T."/>
            <person name="Ootsuki R."/>
            <person name="Yamaguchi H."/>
            <person name="Kawachi M."/>
            <person name="Higashiyama T."/>
            <person name="Nozaki H."/>
        </authorList>
    </citation>
    <scope>NUCLEOTIDE SEQUENCE [LARGE SCALE GENOMIC DNA]</scope>
    <source>
        <strain evidence="4 5">NIES-4479</strain>
    </source>
</reference>
<evidence type="ECO:0000256" key="1">
    <source>
        <dbReference type="ARBA" id="ARBA00023054"/>
    </source>
</evidence>
<feature type="compositionally biased region" description="Basic residues" evidence="3">
    <location>
        <begin position="527"/>
        <end position="546"/>
    </location>
</feature>
<feature type="region of interest" description="Disordered" evidence="3">
    <location>
        <begin position="747"/>
        <end position="967"/>
    </location>
</feature>
<feature type="region of interest" description="Disordered" evidence="3">
    <location>
        <begin position="79"/>
        <end position="100"/>
    </location>
</feature>
<dbReference type="AlphaFoldDB" id="A0A9W6BJH1"/>
<accession>A0A9W6BJH1</accession>
<gene>
    <name evidence="4" type="primary">PLESTBF000365</name>
    <name evidence="4" type="ORF">PLESTB_000732500</name>
</gene>
<name>A0A9W6BJH1_9CHLO</name>
<keyword evidence="1 2" id="KW-0175">Coiled coil</keyword>
<proteinExistence type="predicted"/>
<organism evidence="4 5">
    <name type="scientific">Pleodorina starrii</name>
    <dbReference type="NCBI Taxonomy" id="330485"/>
    <lineage>
        <taxon>Eukaryota</taxon>
        <taxon>Viridiplantae</taxon>
        <taxon>Chlorophyta</taxon>
        <taxon>core chlorophytes</taxon>
        <taxon>Chlorophyceae</taxon>
        <taxon>CS clade</taxon>
        <taxon>Chlamydomonadales</taxon>
        <taxon>Volvocaceae</taxon>
        <taxon>Pleodorina</taxon>
    </lineage>
</organism>
<feature type="compositionally biased region" description="Gly residues" evidence="3">
    <location>
        <begin position="937"/>
        <end position="948"/>
    </location>
</feature>
<dbReference type="PANTHER" id="PTHR18870">
    <property type="entry name" value="PROTEIN TAG-278-RELATED"/>
    <property type="match status" value="1"/>
</dbReference>
<feature type="compositionally biased region" description="Gly residues" evidence="3">
    <location>
        <begin position="569"/>
        <end position="580"/>
    </location>
</feature>
<evidence type="ECO:0000313" key="4">
    <source>
        <dbReference type="EMBL" id="GLC53327.1"/>
    </source>
</evidence>
<protein>
    <submittedName>
        <fullName evidence="4">Uncharacterized protein</fullName>
    </submittedName>
</protein>
<evidence type="ECO:0000256" key="3">
    <source>
        <dbReference type="SAM" id="MobiDB-lite"/>
    </source>
</evidence>
<feature type="compositionally biased region" description="Low complexity" evidence="3">
    <location>
        <begin position="438"/>
        <end position="467"/>
    </location>
</feature>
<feature type="compositionally biased region" description="Gly residues" evidence="3">
    <location>
        <begin position="770"/>
        <end position="792"/>
    </location>
</feature>
<keyword evidence="5" id="KW-1185">Reference proteome</keyword>
<feature type="compositionally biased region" description="Low complexity" evidence="3">
    <location>
        <begin position="905"/>
        <end position="936"/>
    </location>
</feature>
<dbReference type="Proteomes" id="UP001165080">
    <property type="component" value="Unassembled WGS sequence"/>
</dbReference>
<dbReference type="EMBL" id="BRXU01000007">
    <property type="protein sequence ID" value="GLC53327.1"/>
    <property type="molecule type" value="Genomic_DNA"/>
</dbReference>
<evidence type="ECO:0000256" key="2">
    <source>
        <dbReference type="SAM" id="Coils"/>
    </source>
</evidence>
<feature type="compositionally biased region" description="Low complexity" evidence="3">
    <location>
        <begin position="88"/>
        <end position="100"/>
    </location>
</feature>
<sequence>MALQHENVLLPLELQDRERRMELLSKSKGQLAQLVEGAKSVLKDVHKRNEGDLQRTVASLQDQYNSALELLQLGAGLAPSDQPKHELSQQSASSSSSLPAGAAGTSAGCCTGIQRPPCTRPPPQLPHRPAAVVSACKCQRAAPSCRCPHAAAAAPSTCGAKQPAARQPKPGADPDPRLGLLGLGADDFTPSTAYGDSMGLAAEPLAVLRDVLNLDGSRDHERELLRQQQLRQRPLSADAAASAAAAGVGLGPAGPLLAQAQFESRLRDAYRSMLLQLQHRYQLERERQEDAHKLALQEQEARQVEDLQQLAAAQEAELAKAARRLERHEAAWRAEVQRLEAQLAAAKAAAETGQSQAAAARAAAESLQAQLQLQRSTHEAELHHVRQGSMSLQEHEEVVHKLQAEWEQALQQRERDYSCLLSELGEMRRQLSCATEPSRSSGNSCGRGSTIASPLPTAAAGRPPAAAVDEEPAAPAPGPRAPVHERGRDAEGRLAADQRQQQQHTQQDPRQTQHHHQLPYANEHEHQRHYHRHRNHQHQQQHHKLQQLRVRFEPASVPGGDDTDEDRGGGGGDCGGGGRAGCSPAGSAASVAARGRVGELEEDVELDPAAQRSAGVGGAAGRREAEGQGEGSASSTPRSRAHQGPAQGRQFAGAAEAQPERPCSQLSELVGAVVHFGGSAARRGALDTDGAAERAAATSGSHILESHAFASGSSCGGGNDDDGSGCGGGVGVLRGSSGDLDDYFLRQQQQQQQRQAWTGDAGPGSSNGAYGSGGGNAGRGGAVGGSSGGGSGADLPGSPDEQASEATLGRWHGESLPSPPRRSDGDARSEAGSWAGAPPWQRLHQGQAHGQAGGLGSATGRHGAAESSGTMPTRTAAVAAAAAAGGGGAHVLWRDRRPSGGGAAAAGSSQAPKTSPLRRPSAPSRSPVRGGARAHAAGGGVVGGGGEGAADSPSPMPRTRLPSPMRR</sequence>
<feature type="region of interest" description="Disordered" evidence="3">
    <location>
        <begin position="432"/>
        <end position="663"/>
    </location>
</feature>
<feature type="compositionally biased region" description="Basic and acidic residues" evidence="3">
    <location>
        <begin position="482"/>
        <end position="496"/>
    </location>
</feature>
<feature type="coiled-coil region" evidence="2">
    <location>
        <begin position="297"/>
        <end position="356"/>
    </location>
</feature>
<feature type="compositionally biased region" description="Low complexity" evidence="3">
    <location>
        <begin position="581"/>
        <end position="595"/>
    </location>
</feature>
<feature type="compositionally biased region" description="Low complexity" evidence="3">
    <location>
        <begin position="497"/>
        <end position="510"/>
    </location>
</feature>
<evidence type="ECO:0000313" key="5">
    <source>
        <dbReference type="Proteomes" id="UP001165080"/>
    </source>
</evidence>